<dbReference type="GeneID" id="13541517"/>
<evidence type="ECO:0000256" key="1">
    <source>
        <dbReference type="SAM" id="MobiDB-lite"/>
    </source>
</evidence>
<sequence length="66" mass="7446">MSPMSQGKMSQLNVGHVEAQSRSQGKKSESRQEVDVVKERSRCRRGKKSKSSRQEVGVVEARSRSR</sequence>
<feature type="compositionally biased region" description="Basic residues" evidence="1">
    <location>
        <begin position="41"/>
        <end position="51"/>
    </location>
</feature>
<name>H6QQU0_PUCGT</name>
<feature type="compositionally biased region" description="Basic and acidic residues" evidence="1">
    <location>
        <begin position="26"/>
        <end position="40"/>
    </location>
</feature>
<evidence type="ECO:0000313" key="2">
    <source>
        <dbReference type="EMBL" id="EHS62869.1"/>
    </source>
</evidence>
<dbReference type="HOGENOM" id="CLU_2832397_0_0_1"/>
<dbReference type="AlphaFoldDB" id="H6QQU0"/>
<reference evidence="3" key="1">
    <citation type="journal article" date="2011" name="Proc. Natl. Acad. Sci. U.S.A.">
        <title>Obligate biotrophy features unraveled by the genomic analysis of rust fungi.</title>
        <authorList>
            <person name="Duplessis S."/>
            <person name="Cuomo C.A."/>
            <person name="Lin Y.-C."/>
            <person name="Aerts A."/>
            <person name="Tisserant E."/>
            <person name="Veneault-Fourrey C."/>
            <person name="Joly D.L."/>
            <person name="Hacquard S."/>
            <person name="Amselem J."/>
            <person name="Cantarel B.L."/>
            <person name="Chiu R."/>
            <person name="Coutinho P.M."/>
            <person name="Feau N."/>
            <person name="Field M."/>
            <person name="Frey P."/>
            <person name="Gelhaye E."/>
            <person name="Goldberg J."/>
            <person name="Grabherr M.G."/>
            <person name="Kodira C.D."/>
            <person name="Kohler A."/>
            <person name="Kuees U."/>
            <person name="Lindquist E.A."/>
            <person name="Lucas S.M."/>
            <person name="Mago R."/>
            <person name="Mauceli E."/>
            <person name="Morin E."/>
            <person name="Murat C."/>
            <person name="Pangilinan J.L."/>
            <person name="Park R."/>
            <person name="Pearson M."/>
            <person name="Quesneville H."/>
            <person name="Rouhier N."/>
            <person name="Sakthikumar S."/>
            <person name="Salamov A.A."/>
            <person name="Schmutz J."/>
            <person name="Selles B."/>
            <person name="Shapiro H."/>
            <person name="Tanguay P."/>
            <person name="Tuskan G.A."/>
            <person name="Henrissat B."/>
            <person name="Van de Peer Y."/>
            <person name="Rouze P."/>
            <person name="Ellis J.G."/>
            <person name="Dodds P.N."/>
            <person name="Schein J.E."/>
            <person name="Zhong S."/>
            <person name="Hamelin R.C."/>
            <person name="Grigoriev I.V."/>
            <person name="Szabo L.J."/>
            <person name="Martin F."/>
        </authorList>
    </citation>
    <scope>NUCLEOTIDE SEQUENCE [LARGE SCALE GENOMIC DNA]</scope>
    <source>
        <strain evidence="3">CRL 75-36-700-3 / race SCCL</strain>
    </source>
</reference>
<dbReference type="EMBL" id="DS178275">
    <property type="protein sequence ID" value="EHS62869.1"/>
    <property type="molecule type" value="Genomic_DNA"/>
</dbReference>
<feature type="compositionally biased region" description="Polar residues" evidence="1">
    <location>
        <begin position="1"/>
        <end position="13"/>
    </location>
</feature>
<dbReference type="Proteomes" id="UP000008783">
    <property type="component" value="Unassembled WGS sequence"/>
</dbReference>
<dbReference type="RefSeq" id="XP_003890104.1">
    <property type="nucleotide sequence ID" value="XM_003890055.1"/>
</dbReference>
<accession>H6QQU0</accession>
<dbReference type="InParanoid" id="H6QQU0"/>
<organism evidence="2 3">
    <name type="scientific">Puccinia graminis f. sp. tritici (strain CRL 75-36-700-3 / race SCCL)</name>
    <name type="common">Black stem rust fungus</name>
    <dbReference type="NCBI Taxonomy" id="418459"/>
    <lineage>
        <taxon>Eukaryota</taxon>
        <taxon>Fungi</taxon>
        <taxon>Dikarya</taxon>
        <taxon>Basidiomycota</taxon>
        <taxon>Pucciniomycotina</taxon>
        <taxon>Pucciniomycetes</taxon>
        <taxon>Pucciniales</taxon>
        <taxon>Pucciniaceae</taxon>
        <taxon>Puccinia</taxon>
    </lineage>
</organism>
<protein>
    <submittedName>
        <fullName evidence="2">Uncharacterized protein</fullName>
    </submittedName>
</protein>
<evidence type="ECO:0000313" key="3">
    <source>
        <dbReference type="Proteomes" id="UP000008783"/>
    </source>
</evidence>
<feature type="region of interest" description="Disordered" evidence="1">
    <location>
        <begin position="1"/>
        <end position="66"/>
    </location>
</feature>
<dbReference type="VEuPathDB" id="FungiDB:PGTG_21242"/>
<gene>
    <name evidence="2" type="ORF">PGTG_21242</name>
</gene>
<dbReference type="KEGG" id="pgr:PGTG_21242"/>
<proteinExistence type="predicted"/>
<keyword evidence="3" id="KW-1185">Reference proteome</keyword>